<comment type="caution">
    <text evidence="7">The sequence shown here is derived from an EMBL/GenBank/DDBJ whole genome shotgun (WGS) entry which is preliminary data.</text>
</comment>
<evidence type="ECO:0000313" key="8">
    <source>
        <dbReference type="Proteomes" id="UP000295142"/>
    </source>
</evidence>
<keyword evidence="2 6" id="KW-0698">rRNA processing</keyword>
<keyword evidence="8" id="KW-1185">Reference proteome</keyword>
<gene>
    <name evidence="6" type="primary">rsmG</name>
    <name evidence="7" type="ORF">EV655_102199</name>
</gene>
<feature type="binding site" evidence="6">
    <location>
        <begin position="125"/>
        <end position="126"/>
    </location>
    <ligand>
        <name>S-adenosyl-L-methionine</name>
        <dbReference type="ChEBI" id="CHEBI:59789"/>
    </ligand>
</feature>
<dbReference type="PANTHER" id="PTHR31760">
    <property type="entry name" value="S-ADENOSYL-L-METHIONINE-DEPENDENT METHYLTRANSFERASES SUPERFAMILY PROTEIN"/>
    <property type="match status" value="1"/>
</dbReference>
<evidence type="ECO:0000256" key="2">
    <source>
        <dbReference type="ARBA" id="ARBA00022552"/>
    </source>
</evidence>
<organism evidence="7 8">
    <name type="scientific">Rhodovulum euryhalinum</name>
    <dbReference type="NCBI Taxonomy" id="35805"/>
    <lineage>
        <taxon>Bacteria</taxon>
        <taxon>Pseudomonadati</taxon>
        <taxon>Pseudomonadota</taxon>
        <taxon>Alphaproteobacteria</taxon>
        <taxon>Rhodobacterales</taxon>
        <taxon>Paracoccaceae</taxon>
        <taxon>Rhodovulum</taxon>
    </lineage>
</organism>
<comment type="subcellular location">
    <subcellularLocation>
        <location evidence="6">Cytoplasm</location>
    </subcellularLocation>
</comment>
<dbReference type="InterPro" id="IPR029063">
    <property type="entry name" value="SAM-dependent_MTases_sf"/>
</dbReference>
<name>A0A4R2KJI6_9RHOB</name>
<keyword evidence="4 6" id="KW-0808">Transferase</keyword>
<evidence type="ECO:0000256" key="6">
    <source>
        <dbReference type="HAMAP-Rule" id="MF_00074"/>
    </source>
</evidence>
<dbReference type="OrthoDB" id="9808773at2"/>
<keyword evidence="5 6" id="KW-0949">S-adenosyl-L-methionine</keyword>
<dbReference type="PIRSF" id="PIRSF003078">
    <property type="entry name" value="GidB"/>
    <property type="match status" value="1"/>
</dbReference>
<dbReference type="AlphaFoldDB" id="A0A4R2KJI6"/>
<comment type="caution">
    <text evidence="6">Lacks conserved residue(s) required for the propagation of feature annotation.</text>
</comment>
<dbReference type="Gene3D" id="3.40.50.150">
    <property type="entry name" value="Vaccinia Virus protein VP39"/>
    <property type="match status" value="1"/>
</dbReference>
<keyword evidence="3 6" id="KW-0489">Methyltransferase</keyword>
<evidence type="ECO:0000256" key="3">
    <source>
        <dbReference type="ARBA" id="ARBA00022603"/>
    </source>
</evidence>
<dbReference type="GO" id="GO:0005829">
    <property type="term" value="C:cytosol"/>
    <property type="evidence" value="ECO:0007669"/>
    <property type="project" value="TreeGrafter"/>
</dbReference>
<evidence type="ECO:0000256" key="5">
    <source>
        <dbReference type="ARBA" id="ARBA00022691"/>
    </source>
</evidence>
<evidence type="ECO:0000256" key="1">
    <source>
        <dbReference type="ARBA" id="ARBA00022490"/>
    </source>
</evidence>
<dbReference type="PANTHER" id="PTHR31760:SF0">
    <property type="entry name" value="S-ADENOSYL-L-METHIONINE-DEPENDENT METHYLTRANSFERASES SUPERFAMILY PROTEIN"/>
    <property type="match status" value="1"/>
</dbReference>
<feature type="binding site" evidence="6">
    <location>
        <position position="139"/>
    </location>
    <ligand>
        <name>S-adenosyl-L-methionine</name>
        <dbReference type="ChEBI" id="CHEBI:59789"/>
    </ligand>
</feature>
<dbReference type="Proteomes" id="UP000295142">
    <property type="component" value="Unassembled WGS sequence"/>
</dbReference>
<dbReference type="EMBL" id="SLWW01000002">
    <property type="protein sequence ID" value="TCO73434.1"/>
    <property type="molecule type" value="Genomic_DNA"/>
</dbReference>
<comment type="function">
    <text evidence="6">Specifically methylates the N7 position of guanine in position 527 of 16S rRNA.</text>
</comment>
<dbReference type="SUPFAM" id="SSF53335">
    <property type="entry name" value="S-adenosyl-L-methionine-dependent methyltransferases"/>
    <property type="match status" value="1"/>
</dbReference>
<comment type="similarity">
    <text evidence="6">Belongs to the methyltransferase superfamily. RNA methyltransferase RsmG family.</text>
</comment>
<dbReference type="InterPro" id="IPR003682">
    <property type="entry name" value="rRNA_ssu_MeTfrase_G"/>
</dbReference>
<dbReference type="EC" id="2.1.1.170" evidence="6"/>
<dbReference type="NCBIfam" id="TIGR00138">
    <property type="entry name" value="rsmG_gidB"/>
    <property type="match status" value="1"/>
</dbReference>
<proteinExistence type="inferred from homology"/>
<accession>A0A4R2KJI6</accession>
<evidence type="ECO:0000313" key="7">
    <source>
        <dbReference type="EMBL" id="TCO73434.1"/>
    </source>
</evidence>
<dbReference type="GO" id="GO:0070043">
    <property type="term" value="F:rRNA (guanine-N7-)-methyltransferase activity"/>
    <property type="evidence" value="ECO:0007669"/>
    <property type="project" value="UniProtKB-UniRule"/>
</dbReference>
<evidence type="ECO:0000256" key="4">
    <source>
        <dbReference type="ARBA" id="ARBA00022679"/>
    </source>
</evidence>
<reference evidence="7 8" key="1">
    <citation type="submission" date="2019-03" db="EMBL/GenBank/DDBJ databases">
        <title>Genomic Encyclopedia of Type Strains, Phase IV (KMG-IV): sequencing the most valuable type-strain genomes for metagenomic binning, comparative biology and taxonomic classification.</title>
        <authorList>
            <person name="Goeker M."/>
        </authorList>
    </citation>
    <scope>NUCLEOTIDE SEQUENCE [LARGE SCALE GENOMIC DNA]</scope>
    <source>
        <strain evidence="7 8">DSM 4868</strain>
    </source>
</reference>
<protein>
    <recommendedName>
        <fullName evidence="6">Ribosomal RNA small subunit methyltransferase G</fullName>
        <ecNumber evidence="6">2.1.1.170</ecNumber>
    </recommendedName>
    <alternativeName>
        <fullName evidence="6">16S rRNA 7-methylguanosine methyltransferase</fullName>
        <shortName evidence="6">16S rRNA m7G methyltransferase</shortName>
    </alternativeName>
</protein>
<keyword evidence="1 6" id="KW-0963">Cytoplasm</keyword>
<comment type="catalytic activity">
    <reaction evidence="6">
        <text>guanosine(527) in 16S rRNA + S-adenosyl-L-methionine = N(7)-methylguanosine(527) in 16S rRNA + S-adenosyl-L-homocysteine</text>
        <dbReference type="Rhea" id="RHEA:42732"/>
        <dbReference type="Rhea" id="RHEA-COMP:10209"/>
        <dbReference type="Rhea" id="RHEA-COMP:10210"/>
        <dbReference type="ChEBI" id="CHEBI:57856"/>
        <dbReference type="ChEBI" id="CHEBI:59789"/>
        <dbReference type="ChEBI" id="CHEBI:74269"/>
        <dbReference type="ChEBI" id="CHEBI:74480"/>
        <dbReference type="EC" id="2.1.1.170"/>
    </reaction>
</comment>
<dbReference type="RefSeq" id="WP_132541739.1">
    <property type="nucleotide sequence ID" value="NZ_SLWW01000002.1"/>
</dbReference>
<dbReference type="Pfam" id="PF02527">
    <property type="entry name" value="GidB"/>
    <property type="match status" value="1"/>
</dbReference>
<sequence>MSANVSGFSDVSRETSARLTRYAALLRKWSPVINLVARSTLDVLEERHLLDSAQVFEHLPSRAQRWTDLGSGGGFPGLVVAILAAECAPELEVDLIESDQRKAVFLRTVAQELGLTNVTVFSERIEDVPPRGSDVVSARALAPLSALLGHADRHLARDGIALFPKGVRHAAELDEALASWRFDVQKIPSTTDPQAVILKIGGIARV</sequence>
<dbReference type="HAMAP" id="MF_00074">
    <property type="entry name" value="16SrRNA_methyltr_G"/>
    <property type="match status" value="1"/>
</dbReference>
<feature type="binding site" evidence="6">
    <location>
        <position position="70"/>
    </location>
    <ligand>
        <name>S-adenosyl-L-methionine</name>
        <dbReference type="ChEBI" id="CHEBI:59789"/>
    </ligand>
</feature>
<feature type="binding site" evidence="6">
    <location>
        <position position="75"/>
    </location>
    <ligand>
        <name>S-adenosyl-L-methionine</name>
        <dbReference type="ChEBI" id="CHEBI:59789"/>
    </ligand>
</feature>